<gene>
    <name evidence="1" type="ORF">ColLi_09123</name>
</gene>
<protein>
    <submittedName>
        <fullName evidence="1">Uncharacterized protein</fullName>
    </submittedName>
</protein>
<proteinExistence type="predicted"/>
<reference evidence="1 2" key="1">
    <citation type="submission" date="2021-07" db="EMBL/GenBank/DDBJ databases">
        <title>Genome data of Colletotrichum spaethianum.</title>
        <authorList>
            <person name="Utami Y.D."/>
            <person name="Hiruma K."/>
        </authorList>
    </citation>
    <scope>NUCLEOTIDE SEQUENCE [LARGE SCALE GENOMIC DNA]</scope>
    <source>
        <strain evidence="1 2">MAFF 242679</strain>
    </source>
</reference>
<evidence type="ECO:0000313" key="2">
    <source>
        <dbReference type="Proteomes" id="UP001055172"/>
    </source>
</evidence>
<organism evidence="1 2">
    <name type="scientific">Colletotrichum liriopes</name>
    <dbReference type="NCBI Taxonomy" id="708192"/>
    <lineage>
        <taxon>Eukaryota</taxon>
        <taxon>Fungi</taxon>
        <taxon>Dikarya</taxon>
        <taxon>Ascomycota</taxon>
        <taxon>Pezizomycotina</taxon>
        <taxon>Sordariomycetes</taxon>
        <taxon>Hypocreomycetidae</taxon>
        <taxon>Glomerellales</taxon>
        <taxon>Glomerellaceae</taxon>
        <taxon>Colletotrichum</taxon>
        <taxon>Colletotrichum spaethianum species complex</taxon>
    </lineage>
</organism>
<dbReference type="Proteomes" id="UP001055172">
    <property type="component" value="Unassembled WGS sequence"/>
</dbReference>
<name>A0AA37GSC5_9PEZI</name>
<dbReference type="AlphaFoldDB" id="A0AA37GSC5"/>
<accession>A0AA37GSC5</accession>
<sequence>MPELHATLFVHDRPESFRSVILPKLASTICSRLDRLVDAAGSPLLEHTDWVQAVFSLSWDGKDFSEAGCRRLLASRGRIEAPARTPQQCVPYLNRCRCPLFLVGRVLSTTASVWVVSLAHDNPTAVTPGCSSVIARA</sequence>
<keyword evidence="2" id="KW-1185">Reference proteome</keyword>
<dbReference type="EMBL" id="BPPX01000021">
    <property type="protein sequence ID" value="GJC86285.1"/>
    <property type="molecule type" value="Genomic_DNA"/>
</dbReference>
<evidence type="ECO:0000313" key="1">
    <source>
        <dbReference type="EMBL" id="GJC86285.1"/>
    </source>
</evidence>
<comment type="caution">
    <text evidence="1">The sequence shown here is derived from an EMBL/GenBank/DDBJ whole genome shotgun (WGS) entry which is preliminary data.</text>
</comment>